<dbReference type="Proteomes" id="UP001151760">
    <property type="component" value="Unassembled WGS sequence"/>
</dbReference>
<dbReference type="CDD" id="cd00303">
    <property type="entry name" value="retropepsin_like"/>
    <property type="match status" value="1"/>
</dbReference>
<dbReference type="InterPro" id="IPR012337">
    <property type="entry name" value="RNaseH-like_sf"/>
</dbReference>
<comment type="caution">
    <text evidence="8">The sequence shown here is derived from an EMBL/GenBank/DDBJ whole genome shotgun (WGS) entry which is preliminary data.</text>
</comment>
<dbReference type="Gene3D" id="3.10.10.10">
    <property type="entry name" value="HIV Type 1 Reverse Transcriptase, subunit A, domain 1"/>
    <property type="match status" value="1"/>
</dbReference>
<dbReference type="SUPFAM" id="SSF53098">
    <property type="entry name" value="Ribonuclease H-like"/>
    <property type="match status" value="1"/>
</dbReference>
<keyword evidence="4" id="KW-0255">Endonuclease</keyword>
<dbReference type="InterPro" id="IPR043502">
    <property type="entry name" value="DNA/RNA_pol_sf"/>
</dbReference>
<dbReference type="SUPFAM" id="SSF56672">
    <property type="entry name" value="DNA/RNA polymerases"/>
    <property type="match status" value="1"/>
</dbReference>
<dbReference type="EMBL" id="BQNB010020644">
    <property type="protein sequence ID" value="GJT98101.1"/>
    <property type="molecule type" value="Genomic_DNA"/>
</dbReference>
<gene>
    <name evidence="8" type="ORF">Tco_1093619</name>
</gene>
<keyword evidence="6 8" id="KW-0695">RNA-directed DNA polymerase</keyword>
<dbReference type="Gene3D" id="3.30.70.270">
    <property type="match status" value="1"/>
</dbReference>
<evidence type="ECO:0000313" key="9">
    <source>
        <dbReference type="Proteomes" id="UP001151760"/>
    </source>
</evidence>
<name>A0ABQ5ID85_9ASTR</name>
<protein>
    <submittedName>
        <fullName evidence="8">Reverse transcriptase domain-containing protein</fullName>
    </submittedName>
</protein>
<organism evidence="8 9">
    <name type="scientific">Tanacetum coccineum</name>
    <dbReference type="NCBI Taxonomy" id="301880"/>
    <lineage>
        <taxon>Eukaryota</taxon>
        <taxon>Viridiplantae</taxon>
        <taxon>Streptophyta</taxon>
        <taxon>Embryophyta</taxon>
        <taxon>Tracheophyta</taxon>
        <taxon>Spermatophyta</taxon>
        <taxon>Magnoliopsida</taxon>
        <taxon>eudicotyledons</taxon>
        <taxon>Gunneridae</taxon>
        <taxon>Pentapetalae</taxon>
        <taxon>asterids</taxon>
        <taxon>campanulids</taxon>
        <taxon>Asterales</taxon>
        <taxon>Asteraceae</taxon>
        <taxon>Asteroideae</taxon>
        <taxon>Anthemideae</taxon>
        <taxon>Anthemidinae</taxon>
        <taxon>Tanacetum</taxon>
    </lineage>
</organism>
<evidence type="ECO:0000256" key="3">
    <source>
        <dbReference type="ARBA" id="ARBA00022722"/>
    </source>
</evidence>
<evidence type="ECO:0000256" key="1">
    <source>
        <dbReference type="ARBA" id="ARBA00022679"/>
    </source>
</evidence>
<dbReference type="PROSITE" id="PS50994">
    <property type="entry name" value="INTEGRASE"/>
    <property type="match status" value="1"/>
</dbReference>
<keyword evidence="5" id="KW-0378">Hydrolase</keyword>
<dbReference type="InterPro" id="IPR001584">
    <property type="entry name" value="Integrase_cat-core"/>
</dbReference>
<dbReference type="InterPro" id="IPR043128">
    <property type="entry name" value="Rev_trsase/Diguanyl_cyclase"/>
</dbReference>
<dbReference type="PROSITE" id="PS00141">
    <property type="entry name" value="ASP_PROTEASE"/>
    <property type="match status" value="1"/>
</dbReference>
<reference evidence="8" key="2">
    <citation type="submission" date="2022-01" db="EMBL/GenBank/DDBJ databases">
        <authorList>
            <person name="Yamashiro T."/>
            <person name="Shiraishi A."/>
            <person name="Satake H."/>
            <person name="Nakayama K."/>
        </authorList>
    </citation>
    <scope>NUCLEOTIDE SEQUENCE</scope>
</reference>
<dbReference type="PANTHER" id="PTHR37984">
    <property type="entry name" value="PROTEIN CBG26694"/>
    <property type="match status" value="1"/>
</dbReference>
<keyword evidence="2" id="KW-0548">Nucleotidyltransferase</keyword>
<sequence>MLAIEGNHNQGNNGNQARGRAFVIGAVEAPHDPNIVTGTFSLNDHYAAVLFDSGVDYNFISTDFWPLINMKPSVISPDYEIKIANGLKIETNKIRDLEVHREYPKGNLKQLKTMKVDERKLEDIPVVRNFPSVFPEDLPGLPLFRKVEFRIDLVPEAMPIAKSPYHLAPMKMQELIDDLFDQLQGSRYFSKVDLCFGYHQLRVRKEDIPKNAFRTSALLKKSEKLFGKLLDIVNFRLQEGSYSRDTTRYMKVFNVDLRKELQADKELGIRPLKTLTDESQGRIPETLRVASTAKDSPVEKALGMQLDMSIAYHPQTDSQSEHTIQTFEDMLRAYAIDFGGNWDPHLPLVEFSYNNRYHSSIKCAPFEALYGRKCRKPIAWAEVGEIKLIGPEIVQETTDKIFSVGDKVLLKVSPWKGVVRFGKRSIHDTFHVSNLKKFLADVNLHVLLEEIKINNGLHFVEEPIEIMDHEVKKLKQSRIPIVKVRWNSQRGLKFTWEREDEMKHKYPQLFASAKSYDGRPELRD</sequence>
<dbReference type="Pfam" id="PF08284">
    <property type="entry name" value="RVP_2"/>
    <property type="match status" value="1"/>
</dbReference>
<accession>A0ABQ5ID85</accession>
<keyword evidence="3" id="KW-0540">Nuclease</keyword>
<dbReference type="InterPro" id="IPR050951">
    <property type="entry name" value="Retrovirus_Pol_polyprotein"/>
</dbReference>
<dbReference type="InterPro" id="IPR001969">
    <property type="entry name" value="Aspartic_peptidase_AS"/>
</dbReference>
<evidence type="ECO:0000313" key="8">
    <source>
        <dbReference type="EMBL" id="GJT98101.1"/>
    </source>
</evidence>
<proteinExistence type="predicted"/>
<evidence type="ECO:0000256" key="4">
    <source>
        <dbReference type="ARBA" id="ARBA00022759"/>
    </source>
</evidence>
<reference evidence="8" key="1">
    <citation type="journal article" date="2022" name="Int. J. Mol. Sci.">
        <title>Draft Genome of Tanacetum Coccineum: Genomic Comparison of Closely Related Tanacetum-Family Plants.</title>
        <authorList>
            <person name="Yamashiro T."/>
            <person name="Shiraishi A."/>
            <person name="Nakayama K."/>
            <person name="Satake H."/>
        </authorList>
    </citation>
    <scope>NUCLEOTIDE SEQUENCE</scope>
</reference>
<keyword evidence="1" id="KW-0808">Transferase</keyword>
<evidence type="ECO:0000256" key="2">
    <source>
        <dbReference type="ARBA" id="ARBA00022695"/>
    </source>
</evidence>
<keyword evidence="9" id="KW-1185">Reference proteome</keyword>
<evidence type="ECO:0000259" key="7">
    <source>
        <dbReference type="PROSITE" id="PS50994"/>
    </source>
</evidence>
<dbReference type="Gene3D" id="3.30.420.10">
    <property type="entry name" value="Ribonuclease H-like superfamily/Ribonuclease H"/>
    <property type="match status" value="1"/>
</dbReference>
<dbReference type="PANTHER" id="PTHR37984:SF15">
    <property type="entry name" value="INTEGRASE CATALYTIC DOMAIN-CONTAINING PROTEIN"/>
    <property type="match status" value="1"/>
</dbReference>
<dbReference type="InterPro" id="IPR036397">
    <property type="entry name" value="RNaseH_sf"/>
</dbReference>
<feature type="domain" description="Integrase catalytic" evidence="7">
    <location>
        <begin position="205"/>
        <end position="373"/>
    </location>
</feature>
<dbReference type="GO" id="GO:0003964">
    <property type="term" value="F:RNA-directed DNA polymerase activity"/>
    <property type="evidence" value="ECO:0007669"/>
    <property type="project" value="UniProtKB-KW"/>
</dbReference>
<evidence type="ECO:0000256" key="6">
    <source>
        <dbReference type="ARBA" id="ARBA00022918"/>
    </source>
</evidence>
<evidence type="ECO:0000256" key="5">
    <source>
        <dbReference type="ARBA" id="ARBA00022801"/>
    </source>
</evidence>